<evidence type="ECO:0000256" key="4">
    <source>
        <dbReference type="RuleBase" id="RU365026"/>
    </source>
</evidence>
<dbReference type="InterPro" id="IPR046364">
    <property type="entry name" value="Exo70_C"/>
</dbReference>
<reference evidence="7" key="1">
    <citation type="journal article" date="2016" name="Nature">
        <title>The genome of the seagrass Zostera marina reveals angiosperm adaptation to the sea.</title>
        <authorList>
            <person name="Olsen J.L."/>
            <person name="Rouze P."/>
            <person name="Verhelst B."/>
            <person name="Lin Y.-C."/>
            <person name="Bayer T."/>
            <person name="Collen J."/>
            <person name="Dattolo E."/>
            <person name="De Paoli E."/>
            <person name="Dittami S."/>
            <person name="Maumus F."/>
            <person name="Michel G."/>
            <person name="Kersting A."/>
            <person name="Lauritano C."/>
            <person name="Lohaus R."/>
            <person name="Toepel M."/>
            <person name="Tonon T."/>
            <person name="Vanneste K."/>
            <person name="Amirebrahimi M."/>
            <person name="Brakel J."/>
            <person name="Bostroem C."/>
            <person name="Chovatia M."/>
            <person name="Grimwood J."/>
            <person name="Jenkins J.W."/>
            <person name="Jueterbock A."/>
            <person name="Mraz A."/>
            <person name="Stam W.T."/>
            <person name="Tice H."/>
            <person name="Bornberg-Bauer E."/>
            <person name="Green P.J."/>
            <person name="Pearson G.A."/>
            <person name="Procaccini G."/>
            <person name="Duarte C.M."/>
            <person name="Schmutz J."/>
            <person name="Reusch T.B.H."/>
            <person name="Van de Peer Y."/>
        </authorList>
    </citation>
    <scope>NUCLEOTIDE SEQUENCE [LARGE SCALE GENOMIC DNA]</scope>
    <source>
        <strain evidence="7">cv. Finnish</strain>
    </source>
</reference>
<keyword evidence="4" id="KW-0653">Protein transport</keyword>
<keyword evidence="2 4" id="KW-0813">Transport</keyword>
<dbReference type="InterPro" id="IPR004140">
    <property type="entry name" value="Exo70"/>
</dbReference>
<gene>
    <name evidence="6" type="ORF">ZOSMA_22G00100</name>
</gene>
<dbReference type="GO" id="GO:0000145">
    <property type="term" value="C:exocyst"/>
    <property type="evidence" value="ECO:0000318"/>
    <property type="project" value="GO_Central"/>
</dbReference>
<dbReference type="GO" id="GO:0005546">
    <property type="term" value="F:phosphatidylinositol-4,5-bisphosphate binding"/>
    <property type="evidence" value="ECO:0007669"/>
    <property type="project" value="InterPro"/>
</dbReference>
<feature type="domain" description="Exocyst complex subunit Exo70 C-terminal" evidence="5">
    <location>
        <begin position="259"/>
        <end position="607"/>
    </location>
</feature>
<dbReference type="Gene3D" id="1.20.1280.170">
    <property type="entry name" value="Exocyst complex component Exo70"/>
    <property type="match status" value="1"/>
</dbReference>
<evidence type="ECO:0000313" key="6">
    <source>
        <dbReference type="EMBL" id="KMZ68727.1"/>
    </source>
</evidence>
<dbReference type="Proteomes" id="UP000036987">
    <property type="component" value="Unassembled WGS sequence"/>
</dbReference>
<dbReference type="AlphaFoldDB" id="A0A0K9PKH5"/>
<proteinExistence type="inferred from homology"/>
<keyword evidence="3 4" id="KW-0268">Exocytosis</keyword>
<dbReference type="GO" id="GO:0006887">
    <property type="term" value="P:exocytosis"/>
    <property type="evidence" value="ECO:0000318"/>
    <property type="project" value="GO_Central"/>
</dbReference>
<comment type="function">
    <text evidence="4">Component of the exocyst complex.</text>
</comment>
<evidence type="ECO:0000259" key="5">
    <source>
        <dbReference type="Pfam" id="PF03081"/>
    </source>
</evidence>
<dbReference type="STRING" id="29655.A0A0K9PKH5"/>
<dbReference type="EMBL" id="LFYR01000811">
    <property type="protein sequence ID" value="KMZ68727.1"/>
    <property type="molecule type" value="Genomic_DNA"/>
</dbReference>
<evidence type="ECO:0000313" key="7">
    <source>
        <dbReference type="Proteomes" id="UP000036987"/>
    </source>
</evidence>
<protein>
    <recommendedName>
        <fullName evidence="4">Exocyst subunit Exo70 family protein</fullName>
    </recommendedName>
</protein>
<evidence type="ECO:0000256" key="1">
    <source>
        <dbReference type="ARBA" id="ARBA00006756"/>
    </source>
</evidence>
<dbReference type="PANTHER" id="PTHR12542:SF41">
    <property type="entry name" value="EXOCYST COMPLEX COMPONENT 7"/>
    <property type="match status" value="1"/>
</dbReference>
<accession>A0A0K9PKH5</accession>
<dbReference type="OrthoDB" id="1922221at2759"/>
<name>A0A0K9PKH5_ZOSMR</name>
<dbReference type="Pfam" id="PF20669">
    <property type="entry name" value="Exo70_N"/>
    <property type="match status" value="1"/>
</dbReference>
<dbReference type="InterPro" id="IPR016159">
    <property type="entry name" value="Cullin_repeat-like_dom_sf"/>
</dbReference>
<comment type="similarity">
    <text evidence="1 4">Belongs to the EXO70 family.</text>
</comment>
<organism evidence="6 7">
    <name type="scientific">Zostera marina</name>
    <name type="common">Eelgrass</name>
    <dbReference type="NCBI Taxonomy" id="29655"/>
    <lineage>
        <taxon>Eukaryota</taxon>
        <taxon>Viridiplantae</taxon>
        <taxon>Streptophyta</taxon>
        <taxon>Embryophyta</taxon>
        <taxon>Tracheophyta</taxon>
        <taxon>Spermatophyta</taxon>
        <taxon>Magnoliopsida</taxon>
        <taxon>Liliopsida</taxon>
        <taxon>Zosteraceae</taxon>
        <taxon>Zostera</taxon>
    </lineage>
</organism>
<sequence length="620" mass="71219">MLLIPAAGRETMSDRASFLRGSLIESQTNTQGVVTILGSFDDRLSHLDAVMRPTQERTFGIRLAHENIDRTLRSADRILLHFDKCRKAENRIQRGLHEDIEGFMDAVNQLRSSSNFFRDNLKYESNTAMFTQVNTILSKAISKLELEFKTLLMSNSKLLDVQLLYESLPPRRSSKQSGSDLQVYELPTLISPRILPLLYQLVQQLAQSGRQIQCSKIYQDARSLKLEKCVQKFGLGNDKFTVDTVQEMQGSSLKERITDWTKCTRVTVLLLFAAERKLYDKIFQGIGKLNEEIFAEVTSASLRMIVNFVEVIVKCPHGPENLFIIFEMFDVIHELQSDIEITLKGNACAEKRTSFLMLRKQIAFTIQGILGKFPESIEKDPSKGVPSNGKVHPVNSYVMNYLKLLLDFLPSIRVFYKDFVIEDASNPETLVLNIMQALLTNLELKSKQYKDPALAHIFLMNNYHYIVLAVKDSKAKDLLGDDWVQKQRRIVQQNALMYKRESWKKILNALSIQTPGGTSEVSSGVSKEAVKDRFKSFNSQFEEIHQRQSEWIITHSELRESVRLSVNEILQPAYRSFLKRYRPVVERSRNLDKIIKYNPVTLDKMLGDFFEGKSVYVSKR</sequence>
<comment type="caution">
    <text evidence="6">The sequence shown here is derived from an EMBL/GenBank/DDBJ whole genome shotgun (WGS) entry which is preliminary data.</text>
</comment>
<evidence type="ECO:0000256" key="2">
    <source>
        <dbReference type="ARBA" id="ARBA00022448"/>
    </source>
</evidence>
<dbReference type="GO" id="GO:0015031">
    <property type="term" value="P:protein transport"/>
    <property type="evidence" value="ECO:0007669"/>
    <property type="project" value="UniProtKB-KW"/>
</dbReference>
<dbReference type="PANTHER" id="PTHR12542">
    <property type="entry name" value="EXOCYST COMPLEX PROTEIN EXO70"/>
    <property type="match status" value="1"/>
</dbReference>
<keyword evidence="7" id="KW-1185">Reference proteome</keyword>
<dbReference type="SUPFAM" id="SSF74788">
    <property type="entry name" value="Cullin repeat-like"/>
    <property type="match status" value="1"/>
</dbReference>
<evidence type="ECO:0000256" key="3">
    <source>
        <dbReference type="ARBA" id="ARBA00022483"/>
    </source>
</evidence>
<dbReference type="Pfam" id="PF03081">
    <property type="entry name" value="Exo70_C"/>
    <property type="match status" value="1"/>
</dbReference>